<dbReference type="VEuPathDB" id="TriTrypDB:TM35_000064130"/>
<evidence type="ECO:0000313" key="3">
    <source>
        <dbReference type="EMBL" id="ORC91408.1"/>
    </source>
</evidence>
<evidence type="ECO:0000256" key="1">
    <source>
        <dbReference type="SAM" id="Coils"/>
    </source>
</evidence>
<evidence type="ECO:0000313" key="4">
    <source>
        <dbReference type="Proteomes" id="UP000192257"/>
    </source>
</evidence>
<dbReference type="RefSeq" id="XP_028885474.1">
    <property type="nucleotide sequence ID" value="XM_029023450.1"/>
</dbReference>
<feature type="region of interest" description="Disordered" evidence="2">
    <location>
        <begin position="472"/>
        <end position="503"/>
    </location>
</feature>
<feature type="compositionally biased region" description="Low complexity" evidence="2">
    <location>
        <begin position="473"/>
        <end position="487"/>
    </location>
</feature>
<dbReference type="SUPFAM" id="SSF47473">
    <property type="entry name" value="EF-hand"/>
    <property type="match status" value="1"/>
</dbReference>
<feature type="coiled-coil region" evidence="1">
    <location>
        <begin position="303"/>
        <end position="330"/>
    </location>
</feature>
<proteinExistence type="predicted"/>
<accession>A0A1X0P3M3</accession>
<feature type="compositionally biased region" description="Basic residues" evidence="2">
    <location>
        <begin position="492"/>
        <end position="503"/>
    </location>
</feature>
<dbReference type="OrthoDB" id="10437784at2759"/>
<keyword evidence="1" id="KW-0175">Coiled coil</keyword>
<sequence length="503" mass="57320">MAEDTLRTYASDLFSVIEVNAAGVVPVSSCVETLCSLNTDLTREKAEAIVKELRLSDRRNIDRNNFITAVLRALEYKSYQSARSVLRDLILRFRLTYRKKYLMMDIGANTPIPSLTENPTVVALFKELFSSASHGKPYITRSQLEELVHNILPDSPASACNLVKAALSEDESDMIGFYEFITVMQPITSRQSLSELVERFRSRREARKEQSSLPYASFHGIRPLSQSSLSVLSSLSLSASAVKSVALPLTASDPMDMELQMYRRWDAEAQRDFDQASFKGFIGITKTTPSTVASHDREVIMDKRDCEKKLSVMERELIHLRRENESLRHDLLLAQMQKPSLRVEEDGRIVELSGDEFFNRENAILREELSEMKESLRMYQAENDLHSDMTNIATLLRKGVSSAEVLRRVYPEESTLFNRYQHLVRMTEKRRDDIAPPGSAARLLITQLDLIIQGYQALYRRFRENVETDGVLSTPSYSARTSSASVSEKPIRSLRPRRAPWVD</sequence>
<evidence type="ECO:0000256" key="2">
    <source>
        <dbReference type="SAM" id="MobiDB-lite"/>
    </source>
</evidence>
<protein>
    <recommendedName>
        <fullName evidence="5">EF-hand domain-containing protein</fullName>
    </recommendedName>
</protein>
<gene>
    <name evidence="3" type="ORF">TM35_000064130</name>
</gene>
<comment type="caution">
    <text evidence="3">The sequence shown here is derived from an EMBL/GenBank/DDBJ whole genome shotgun (WGS) entry which is preliminary data.</text>
</comment>
<reference evidence="3 4" key="1">
    <citation type="submission" date="2017-03" db="EMBL/GenBank/DDBJ databases">
        <title>An alternative strategy for trypanosome survival in the mammalian bloodstream revealed through genome and transcriptome analysis of the ubiquitous bovine parasite Trypanosoma (Megatrypanum) theileri.</title>
        <authorList>
            <person name="Kelly S."/>
            <person name="Ivens A."/>
            <person name="Mott A."/>
            <person name="O'Neill E."/>
            <person name="Emms D."/>
            <person name="Macleod O."/>
            <person name="Voorheis P."/>
            <person name="Matthews J."/>
            <person name="Matthews K."/>
            <person name="Carrington M."/>
        </authorList>
    </citation>
    <scope>NUCLEOTIDE SEQUENCE [LARGE SCALE GENOMIC DNA]</scope>
    <source>
        <strain evidence="3">Edinburgh</strain>
    </source>
</reference>
<dbReference type="AlphaFoldDB" id="A0A1X0P3M3"/>
<keyword evidence="4" id="KW-1185">Reference proteome</keyword>
<evidence type="ECO:0008006" key="5">
    <source>
        <dbReference type="Google" id="ProtNLM"/>
    </source>
</evidence>
<name>A0A1X0P3M3_9TRYP</name>
<dbReference type="InterPro" id="IPR011992">
    <property type="entry name" value="EF-hand-dom_pair"/>
</dbReference>
<dbReference type="GeneID" id="39983230"/>
<organism evidence="3 4">
    <name type="scientific">Trypanosoma theileri</name>
    <dbReference type="NCBI Taxonomy" id="67003"/>
    <lineage>
        <taxon>Eukaryota</taxon>
        <taxon>Discoba</taxon>
        <taxon>Euglenozoa</taxon>
        <taxon>Kinetoplastea</taxon>
        <taxon>Metakinetoplastina</taxon>
        <taxon>Trypanosomatida</taxon>
        <taxon>Trypanosomatidae</taxon>
        <taxon>Trypanosoma</taxon>
    </lineage>
</organism>
<dbReference type="Proteomes" id="UP000192257">
    <property type="component" value="Unassembled WGS sequence"/>
</dbReference>
<dbReference type="EMBL" id="NBCO01000006">
    <property type="protein sequence ID" value="ORC91408.1"/>
    <property type="molecule type" value="Genomic_DNA"/>
</dbReference>
<dbReference type="Gene3D" id="1.10.238.10">
    <property type="entry name" value="EF-hand"/>
    <property type="match status" value="1"/>
</dbReference>